<dbReference type="EMBL" id="CP036263">
    <property type="protein sequence ID" value="QDS97535.1"/>
    <property type="molecule type" value="Genomic_DNA"/>
</dbReference>
<proteinExistence type="inferred from homology"/>
<dbReference type="PROSITE" id="PS00065">
    <property type="entry name" value="D_2_HYDROXYACID_DH_1"/>
    <property type="match status" value="1"/>
</dbReference>
<dbReference type="PANTHER" id="PTHR43761:SF1">
    <property type="entry name" value="D-ISOMER SPECIFIC 2-HYDROXYACID DEHYDROGENASE CATALYTIC DOMAIN-CONTAINING PROTEIN-RELATED"/>
    <property type="match status" value="1"/>
</dbReference>
<dbReference type="SUPFAM" id="SSF52283">
    <property type="entry name" value="Formate/glycerate dehydrogenase catalytic domain-like"/>
    <property type="match status" value="1"/>
</dbReference>
<dbReference type="Pfam" id="PF00389">
    <property type="entry name" value="2-Hacid_dh"/>
    <property type="match status" value="1"/>
</dbReference>
<reference evidence="7 8" key="1">
    <citation type="submission" date="2019-02" db="EMBL/GenBank/DDBJ databases">
        <title>Deep-cultivation of Planctomycetes and their phenomic and genomic characterization uncovers novel biology.</title>
        <authorList>
            <person name="Wiegand S."/>
            <person name="Jogler M."/>
            <person name="Boedeker C."/>
            <person name="Pinto D."/>
            <person name="Vollmers J."/>
            <person name="Rivas-Marin E."/>
            <person name="Kohn T."/>
            <person name="Peeters S.H."/>
            <person name="Heuer A."/>
            <person name="Rast P."/>
            <person name="Oberbeckmann S."/>
            <person name="Bunk B."/>
            <person name="Jeske O."/>
            <person name="Meyerdierks A."/>
            <person name="Storesund J.E."/>
            <person name="Kallscheuer N."/>
            <person name="Luecker S."/>
            <person name="Lage O.M."/>
            <person name="Pohl T."/>
            <person name="Merkel B.J."/>
            <person name="Hornburger P."/>
            <person name="Mueller R.-W."/>
            <person name="Bruemmer F."/>
            <person name="Labrenz M."/>
            <person name="Spormann A.M."/>
            <person name="Op den Camp H."/>
            <person name="Overmann J."/>
            <person name="Amann R."/>
            <person name="Jetten M.S.M."/>
            <person name="Mascher T."/>
            <person name="Medema M.H."/>
            <person name="Devos D.P."/>
            <person name="Kaster A.-K."/>
            <person name="Ovreas L."/>
            <person name="Rohde M."/>
            <person name="Galperin M.Y."/>
            <person name="Jogler C."/>
        </authorList>
    </citation>
    <scope>NUCLEOTIDE SEQUENCE [LARGE SCALE GENOMIC DNA]</scope>
    <source>
        <strain evidence="7 8">HG15A2</strain>
    </source>
</reference>
<evidence type="ECO:0000256" key="4">
    <source>
        <dbReference type="RuleBase" id="RU003719"/>
    </source>
</evidence>
<dbReference type="CDD" id="cd05299">
    <property type="entry name" value="CtBP_dh"/>
    <property type="match status" value="1"/>
</dbReference>
<protein>
    <submittedName>
        <fullName evidence="7">Glycerate dehydrogenase</fullName>
        <ecNumber evidence="7">1.1.1.29</ecNumber>
    </submittedName>
</protein>
<dbReference type="EC" id="1.1.1.29" evidence="7"/>
<accession>A0A517MRN3</accession>
<dbReference type="GO" id="GO:0003714">
    <property type="term" value="F:transcription corepressor activity"/>
    <property type="evidence" value="ECO:0007669"/>
    <property type="project" value="InterPro"/>
</dbReference>
<dbReference type="GO" id="GO:0006564">
    <property type="term" value="P:L-serine biosynthetic process"/>
    <property type="evidence" value="ECO:0007669"/>
    <property type="project" value="UniProtKB-ARBA"/>
</dbReference>
<evidence type="ECO:0000313" key="8">
    <source>
        <dbReference type="Proteomes" id="UP000319852"/>
    </source>
</evidence>
<dbReference type="GO" id="GO:0004617">
    <property type="term" value="F:phosphoglycerate dehydrogenase activity"/>
    <property type="evidence" value="ECO:0007669"/>
    <property type="project" value="UniProtKB-ARBA"/>
</dbReference>
<dbReference type="Gene3D" id="3.40.50.720">
    <property type="entry name" value="NAD(P)-binding Rossmann-like Domain"/>
    <property type="match status" value="2"/>
</dbReference>
<dbReference type="SUPFAM" id="SSF51735">
    <property type="entry name" value="NAD(P)-binding Rossmann-fold domains"/>
    <property type="match status" value="1"/>
</dbReference>
<evidence type="ECO:0000313" key="7">
    <source>
        <dbReference type="EMBL" id="QDS97535.1"/>
    </source>
</evidence>
<keyword evidence="3" id="KW-0520">NAD</keyword>
<dbReference type="AlphaFoldDB" id="A0A517MRN3"/>
<evidence type="ECO:0000256" key="3">
    <source>
        <dbReference type="ARBA" id="ARBA00023027"/>
    </source>
</evidence>
<sequence>MSKTKALYTDYPWADADIERERLAELDCELIISPDNHEETLIELAPGCHVILTCWAPVTERVIEAAADCRHIARTGIGLDNIDVAAASARGILVTNVPDYCNLEVAEQTIGSIFTLARYLHGYHLATKSGEYNLVKGLPVTRVEGKTLGVVGLGRIGSLVAQKALALGMKVVGTNRSQQCPVGVQWLPLEELLSVSDYVSLHTPLTDDTQHLIDESALAQMKPTAALINTSRGGLIDHTALASALDENRLAGAALDVQDPEPPNLAEPPWNHPRVIVTPHIAFLSPESVRELRTRVAQQMADFLNGKQPENIVNPEVLSTD</sequence>
<dbReference type="Proteomes" id="UP000319852">
    <property type="component" value="Chromosome"/>
</dbReference>
<dbReference type="InterPro" id="IPR050418">
    <property type="entry name" value="D-iso_2-hydroxyacid_DH_PdxB"/>
</dbReference>
<dbReference type="InterPro" id="IPR043322">
    <property type="entry name" value="CtBP"/>
</dbReference>
<dbReference type="InterPro" id="IPR029752">
    <property type="entry name" value="D-isomer_DH_CS1"/>
</dbReference>
<dbReference type="KEGG" id="amob:HG15A2_07980"/>
<dbReference type="InterPro" id="IPR006139">
    <property type="entry name" value="D-isomer_2_OHA_DH_cat_dom"/>
</dbReference>
<dbReference type="InterPro" id="IPR006140">
    <property type="entry name" value="D-isomer_DH_NAD-bd"/>
</dbReference>
<dbReference type="GO" id="GO:0051287">
    <property type="term" value="F:NAD binding"/>
    <property type="evidence" value="ECO:0007669"/>
    <property type="project" value="InterPro"/>
</dbReference>
<dbReference type="PANTHER" id="PTHR43761">
    <property type="entry name" value="D-ISOMER SPECIFIC 2-HYDROXYACID DEHYDROGENASE FAMILY PROTEIN (AFU_ORTHOLOGUE AFUA_1G13630)"/>
    <property type="match status" value="1"/>
</dbReference>
<keyword evidence="8" id="KW-1185">Reference proteome</keyword>
<dbReference type="OrthoDB" id="277029at2"/>
<dbReference type="InterPro" id="IPR036291">
    <property type="entry name" value="NAD(P)-bd_dom_sf"/>
</dbReference>
<organism evidence="7 8">
    <name type="scientific">Adhaeretor mobilis</name>
    <dbReference type="NCBI Taxonomy" id="1930276"/>
    <lineage>
        <taxon>Bacteria</taxon>
        <taxon>Pseudomonadati</taxon>
        <taxon>Planctomycetota</taxon>
        <taxon>Planctomycetia</taxon>
        <taxon>Pirellulales</taxon>
        <taxon>Lacipirellulaceae</taxon>
        <taxon>Adhaeretor</taxon>
    </lineage>
</organism>
<gene>
    <name evidence="7" type="primary">hprA_1</name>
    <name evidence="7" type="ORF">HG15A2_07980</name>
</gene>
<dbReference type="GO" id="GO:0047545">
    <property type="term" value="F:(S)-2-hydroxyglutarate dehydrogenase activity"/>
    <property type="evidence" value="ECO:0007669"/>
    <property type="project" value="UniProtKB-ARBA"/>
</dbReference>
<dbReference type="GO" id="GO:0008465">
    <property type="term" value="F:hydroxypyruvate reductase (NADH) activity"/>
    <property type="evidence" value="ECO:0007669"/>
    <property type="project" value="UniProtKB-EC"/>
</dbReference>
<evidence type="ECO:0000259" key="5">
    <source>
        <dbReference type="Pfam" id="PF00389"/>
    </source>
</evidence>
<feature type="domain" description="D-isomer specific 2-hydroxyacid dehydrogenase NAD-binding" evidence="6">
    <location>
        <begin position="111"/>
        <end position="282"/>
    </location>
</feature>
<comment type="similarity">
    <text evidence="1 4">Belongs to the D-isomer specific 2-hydroxyacid dehydrogenase family.</text>
</comment>
<feature type="domain" description="D-isomer specific 2-hydroxyacid dehydrogenase catalytic" evidence="5">
    <location>
        <begin position="20"/>
        <end position="314"/>
    </location>
</feature>
<name>A0A517MRN3_9BACT</name>
<evidence type="ECO:0000259" key="6">
    <source>
        <dbReference type="Pfam" id="PF02826"/>
    </source>
</evidence>
<keyword evidence="2 4" id="KW-0560">Oxidoreductase</keyword>
<evidence type="ECO:0000256" key="1">
    <source>
        <dbReference type="ARBA" id="ARBA00005854"/>
    </source>
</evidence>
<dbReference type="FunFam" id="3.40.50.720:FF:000041">
    <property type="entry name" value="D-3-phosphoglycerate dehydrogenase"/>
    <property type="match status" value="1"/>
</dbReference>
<dbReference type="RefSeq" id="WP_145057997.1">
    <property type="nucleotide sequence ID" value="NZ_CP036263.1"/>
</dbReference>
<evidence type="ECO:0000256" key="2">
    <source>
        <dbReference type="ARBA" id="ARBA00023002"/>
    </source>
</evidence>
<dbReference type="Pfam" id="PF02826">
    <property type="entry name" value="2-Hacid_dh_C"/>
    <property type="match status" value="1"/>
</dbReference>